<gene>
    <name evidence="6" type="ORF">CO661_29570</name>
</gene>
<evidence type="ECO:0000313" key="6">
    <source>
        <dbReference type="EMBL" id="PDT44344.1"/>
    </source>
</evidence>
<dbReference type="PANTHER" id="PTHR46847:SF1">
    <property type="entry name" value="D-ALLOSE-BINDING PERIPLASMIC PROTEIN-RELATED"/>
    <property type="match status" value="1"/>
</dbReference>
<evidence type="ECO:0000259" key="5">
    <source>
        <dbReference type="Pfam" id="PF13407"/>
    </source>
</evidence>
<organism evidence="6 7">
    <name type="scientific">Rhizobium fredii</name>
    <name type="common">Sinorhizobium fredii</name>
    <dbReference type="NCBI Taxonomy" id="380"/>
    <lineage>
        <taxon>Bacteria</taxon>
        <taxon>Pseudomonadati</taxon>
        <taxon>Pseudomonadota</taxon>
        <taxon>Alphaproteobacteria</taxon>
        <taxon>Hyphomicrobiales</taxon>
        <taxon>Rhizobiaceae</taxon>
        <taxon>Sinorhizobium/Ensifer group</taxon>
        <taxon>Sinorhizobium</taxon>
    </lineage>
</organism>
<comment type="similarity">
    <text evidence="2">Belongs to the bacterial solute-binding protein 2 family.</text>
</comment>
<feature type="domain" description="Periplasmic binding protein" evidence="5">
    <location>
        <begin position="31"/>
        <end position="291"/>
    </location>
</feature>
<dbReference type="AlphaFoldDB" id="A0A2A6LP22"/>
<evidence type="ECO:0000256" key="1">
    <source>
        <dbReference type="ARBA" id="ARBA00004196"/>
    </source>
</evidence>
<dbReference type="InterPro" id="IPR025997">
    <property type="entry name" value="SBP_2_dom"/>
</dbReference>
<dbReference type="GO" id="GO:0030246">
    <property type="term" value="F:carbohydrate binding"/>
    <property type="evidence" value="ECO:0007669"/>
    <property type="project" value="UniProtKB-ARBA"/>
</dbReference>
<name>A0A2A6LP22_RHIFR</name>
<dbReference type="InterPro" id="IPR028082">
    <property type="entry name" value="Peripla_BP_I"/>
</dbReference>
<dbReference type="Proteomes" id="UP000220353">
    <property type="component" value="Unassembled WGS sequence"/>
</dbReference>
<dbReference type="CDD" id="cd19997">
    <property type="entry name" value="PBP1_ABC_sugar_binding-like"/>
    <property type="match status" value="1"/>
</dbReference>
<sequence>MTFRKMLLASVAVACAAMPISAFADTSGKKIALSNNYAGNSWRQAMLTSWDKVTSEAVKAGVVAAADAFTTAENQATEQAAQIQNLILQGYDAIVLNAASPTALNGAVKEACDAGITVVSFDGIVTEPCAWRIAVDFKEMGRSEVEYLSKKLPQGGNLLEIRGLAGVFVDDEISAGIDEGVKQFPQFKIVGSVHGDWAQDVAQKAVAGILPSLPEIHGVVTQGGDGYGAAQAIAAAKRPMPVIIMGNREDELKWWKEQKDAKGYETMSVSIAPGVSTLAFWVAQQILDGKEVKKDLVVPFLRIDQDNLEENLAKTQAGGVANVEYSQEDAIKVIEAAK</sequence>
<dbReference type="RefSeq" id="WP_097587861.1">
    <property type="nucleotide sequence ID" value="NZ_NWTC01000034.1"/>
</dbReference>
<dbReference type="PANTHER" id="PTHR46847">
    <property type="entry name" value="D-ALLOSE-BINDING PERIPLASMIC PROTEIN-RELATED"/>
    <property type="match status" value="1"/>
</dbReference>
<evidence type="ECO:0000256" key="3">
    <source>
        <dbReference type="ARBA" id="ARBA00022729"/>
    </source>
</evidence>
<protein>
    <submittedName>
        <fullName evidence="6">ABC transporter substrate-binding protein</fullName>
    </submittedName>
</protein>
<accession>A0A2A6LP22</accession>
<evidence type="ECO:0000313" key="7">
    <source>
        <dbReference type="Proteomes" id="UP000220353"/>
    </source>
</evidence>
<evidence type="ECO:0000256" key="2">
    <source>
        <dbReference type="ARBA" id="ARBA00007639"/>
    </source>
</evidence>
<dbReference type="Gene3D" id="3.40.50.2300">
    <property type="match status" value="2"/>
</dbReference>
<reference evidence="6 7" key="1">
    <citation type="submission" date="2017-09" db="EMBL/GenBank/DDBJ databases">
        <title>Comparative genomics of rhizobia isolated from Phaseolus vulgaris in China.</title>
        <authorList>
            <person name="Tong W."/>
        </authorList>
    </citation>
    <scope>NUCLEOTIDE SEQUENCE [LARGE SCALE GENOMIC DNA]</scope>
    <source>
        <strain evidence="6 7">PCH1</strain>
    </source>
</reference>
<dbReference type="EMBL" id="NWTC01000034">
    <property type="protein sequence ID" value="PDT44344.1"/>
    <property type="molecule type" value="Genomic_DNA"/>
</dbReference>
<keyword evidence="3 4" id="KW-0732">Signal</keyword>
<comment type="subcellular location">
    <subcellularLocation>
        <location evidence="1">Cell envelope</location>
    </subcellularLocation>
</comment>
<feature type="signal peptide" evidence="4">
    <location>
        <begin position="1"/>
        <end position="24"/>
    </location>
</feature>
<dbReference type="GO" id="GO:0030313">
    <property type="term" value="C:cell envelope"/>
    <property type="evidence" value="ECO:0007669"/>
    <property type="project" value="UniProtKB-SubCell"/>
</dbReference>
<evidence type="ECO:0000256" key="4">
    <source>
        <dbReference type="SAM" id="SignalP"/>
    </source>
</evidence>
<dbReference type="Pfam" id="PF13407">
    <property type="entry name" value="Peripla_BP_4"/>
    <property type="match status" value="1"/>
</dbReference>
<proteinExistence type="inferred from homology"/>
<dbReference type="SUPFAM" id="SSF53822">
    <property type="entry name" value="Periplasmic binding protein-like I"/>
    <property type="match status" value="1"/>
</dbReference>
<comment type="caution">
    <text evidence="6">The sequence shown here is derived from an EMBL/GenBank/DDBJ whole genome shotgun (WGS) entry which is preliminary data.</text>
</comment>
<feature type="chain" id="PRO_5013128641" evidence="4">
    <location>
        <begin position="25"/>
        <end position="338"/>
    </location>
</feature>